<feature type="domain" description="HTH cro/C1-type" evidence="2">
    <location>
        <begin position="28"/>
        <end position="82"/>
    </location>
</feature>
<dbReference type="SMART" id="SM00530">
    <property type="entry name" value="HTH_XRE"/>
    <property type="match status" value="1"/>
</dbReference>
<dbReference type="InterPro" id="IPR010982">
    <property type="entry name" value="Lambda_DNA-bd_dom_sf"/>
</dbReference>
<keyword evidence="1" id="KW-0238">DNA-binding</keyword>
<evidence type="ECO:0000259" key="2">
    <source>
        <dbReference type="PROSITE" id="PS50943"/>
    </source>
</evidence>
<evidence type="ECO:0000313" key="3">
    <source>
        <dbReference type="EMBL" id="MDT0263323.1"/>
    </source>
</evidence>
<evidence type="ECO:0000256" key="1">
    <source>
        <dbReference type="ARBA" id="ARBA00023125"/>
    </source>
</evidence>
<organism evidence="3 4">
    <name type="scientific">Jatrophihabitans lederbergiae</name>
    <dbReference type="NCBI Taxonomy" id="3075547"/>
    <lineage>
        <taxon>Bacteria</taxon>
        <taxon>Bacillati</taxon>
        <taxon>Actinomycetota</taxon>
        <taxon>Actinomycetes</taxon>
        <taxon>Jatrophihabitantales</taxon>
        <taxon>Jatrophihabitantaceae</taxon>
        <taxon>Jatrophihabitans</taxon>
    </lineage>
</organism>
<dbReference type="SUPFAM" id="SSF51182">
    <property type="entry name" value="RmlC-like cupins"/>
    <property type="match status" value="1"/>
</dbReference>
<dbReference type="CDD" id="cd00093">
    <property type="entry name" value="HTH_XRE"/>
    <property type="match status" value="1"/>
</dbReference>
<dbReference type="SUPFAM" id="SSF47413">
    <property type="entry name" value="lambda repressor-like DNA-binding domains"/>
    <property type="match status" value="1"/>
</dbReference>
<dbReference type="PANTHER" id="PTHR46797">
    <property type="entry name" value="HTH-TYPE TRANSCRIPTIONAL REGULATOR"/>
    <property type="match status" value="1"/>
</dbReference>
<dbReference type="PANTHER" id="PTHR46797:SF1">
    <property type="entry name" value="METHYLPHOSPHONATE SYNTHASE"/>
    <property type="match status" value="1"/>
</dbReference>
<comment type="caution">
    <text evidence="3">The sequence shown here is derived from an EMBL/GenBank/DDBJ whole genome shotgun (WGS) entry which is preliminary data.</text>
</comment>
<dbReference type="InterPro" id="IPR014710">
    <property type="entry name" value="RmlC-like_jellyroll"/>
</dbReference>
<dbReference type="InterPro" id="IPR013096">
    <property type="entry name" value="Cupin_2"/>
</dbReference>
<dbReference type="Gene3D" id="1.10.260.40">
    <property type="entry name" value="lambda repressor-like DNA-binding domains"/>
    <property type="match status" value="1"/>
</dbReference>
<protein>
    <submittedName>
        <fullName evidence="3">XRE family transcriptional regulator</fullName>
    </submittedName>
</protein>
<dbReference type="InterPro" id="IPR011051">
    <property type="entry name" value="RmlC_Cupin_sf"/>
</dbReference>
<sequence>MDPQVGKVAVAPTGTETTRTMSEVGVLVQQLRREAQLSIATLAERAELSTGLLSQIERGIGNPSFTTLIKLSQALQVPVGRFFGGPDRAGSLVRQEDRRRLMLSENNLIYELLTPHMHGHLGMIKAHIAAGWTNEQAPFVHEGEECITITEGELVVCISSTEYTLTEGDSLTYDSSLPHWYRNATDHHAVLIGAMTPPSF</sequence>
<dbReference type="EMBL" id="JAVREH010000035">
    <property type="protein sequence ID" value="MDT0263323.1"/>
    <property type="molecule type" value="Genomic_DNA"/>
</dbReference>
<keyword evidence="4" id="KW-1185">Reference proteome</keyword>
<name>A0ABU2JF15_9ACTN</name>
<dbReference type="Pfam" id="PF07883">
    <property type="entry name" value="Cupin_2"/>
    <property type="match status" value="1"/>
</dbReference>
<dbReference type="Gene3D" id="2.60.120.10">
    <property type="entry name" value="Jelly Rolls"/>
    <property type="match status" value="1"/>
</dbReference>
<gene>
    <name evidence="3" type="ORF">RM423_18220</name>
</gene>
<proteinExistence type="predicted"/>
<reference evidence="4" key="1">
    <citation type="submission" date="2023-07" db="EMBL/GenBank/DDBJ databases">
        <title>30 novel species of actinomycetes from the DSMZ collection.</title>
        <authorList>
            <person name="Nouioui I."/>
        </authorList>
    </citation>
    <scope>NUCLEOTIDE SEQUENCE [LARGE SCALE GENOMIC DNA]</scope>
    <source>
        <strain evidence="4">DSM 44399</strain>
    </source>
</reference>
<dbReference type="InterPro" id="IPR050807">
    <property type="entry name" value="TransReg_Diox_bact_type"/>
</dbReference>
<evidence type="ECO:0000313" key="4">
    <source>
        <dbReference type="Proteomes" id="UP001183176"/>
    </source>
</evidence>
<dbReference type="InterPro" id="IPR001387">
    <property type="entry name" value="Cro/C1-type_HTH"/>
</dbReference>
<dbReference type="Pfam" id="PF01381">
    <property type="entry name" value="HTH_3"/>
    <property type="match status" value="1"/>
</dbReference>
<dbReference type="RefSeq" id="WP_311424470.1">
    <property type="nucleotide sequence ID" value="NZ_JAVREH010000035.1"/>
</dbReference>
<accession>A0ABU2JF15</accession>
<dbReference type="Proteomes" id="UP001183176">
    <property type="component" value="Unassembled WGS sequence"/>
</dbReference>
<dbReference type="CDD" id="cd02209">
    <property type="entry name" value="cupin_XRE_C"/>
    <property type="match status" value="1"/>
</dbReference>
<dbReference type="PROSITE" id="PS50943">
    <property type="entry name" value="HTH_CROC1"/>
    <property type="match status" value="1"/>
</dbReference>